<dbReference type="Proteomes" id="UP001055125">
    <property type="component" value="Unassembled WGS sequence"/>
</dbReference>
<dbReference type="RefSeq" id="WP_238244434.1">
    <property type="nucleotide sequence ID" value="NZ_BPQP01000035.1"/>
</dbReference>
<dbReference type="PANTHER" id="PTHR34235">
    <property type="entry name" value="SLR1203 PROTEIN-RELATED"/>
    <property type="match status" value="1"/>
</dbReference>
<evidence type="ECO:0000256" key="1">
    <source>
        <dbReference type="SAM" id="MobiDB-lite"/>
    </source>
</evidence>
<dbReference type="InterPro" id="IPR002636">
    <property type="entry name" value="DUF29"/>
</dbReference>
<name>A0ABQ4RXB3_9HYPH</name>
<feature type="compositionally biased region" description="Basic and acidic residues" evidence="1">
    <location>
        <begin position="7"/>
        <end position="20"/>
    </location>
</feature>
<evidence type="ECO:0000313" key="2">
    <source>
        <dbReference type="EMBL" id="GJD95291.1"/>
    </source>
</evidence>
<keyword evidence="3" id="KW-1185">Reference proteome</keyword>
<proteinExistence type="predicted"/>
<evidence type="ECO:0000313" key="3">
    <source>
        <dbReference type="Proteomes" id="UP001055125"/>
    </source>
</evidence>
<dbReference type="Gene3D" id="1.20.1220.20">
    <property type="entry name" value="Uncharcterised protein PF01724"/>
    <property type="match status" value="1"/>
</dbReference>
<accession>A0ABQ4RXB3</accession>
<evidence type="ECO:0008006" key="4">
    <source>
        <dbReference type="Google" id="ProtNLM"/>
    </source>
</evidence>
<gene>
    <name evidence="2" type="ORF">OCOJLMKI_2502</name>
</gene>
<reference evidence="2" key="2">
    <citation type="submission" date="2021-08" db="EMBL/GenBank/DDBJ databases">
        <authorList>
            <person name="Tani A."/>
            <person name="Ola A."/>
            <person name="Ogura Y."/>
            <person name="Katsura K."/>
            <person name="Hayashi T."/>
        </authorList>
    </citation>
    <scope>NUCLEOTIDE SEQUENCE</scope>
    <source>
        <strain evidence="2">DSM 19015</strain>
    </source>
</reference>
<dbReference type="Pfam" id="PF01724">
    <property type="entry name" value="DUF29"/>
    <property type="match status" value="1"/>
</dbReference>
<dbReference type="EMBL" id="BPQP01000035">
    <property type="protein sequence ID" value="GJD95291.1"/>
    <property type="molecule type" value="Genomic_DNA"/>
</dbReference>
<feature type="region of interest" description="Disordered" evidence="1">
    <location>
        <begin position="1"/>
        <end position="20"/>
    </location>
</feature>
<organism evidence="2 3">
    <name type="scientific">Methylobacterium iners</name>
    <dbReference type="NCBI Taxonomy" id="418707"/>
    <lineage>
        <taxon>Bacteria</taxon>
        <taxon>Pseudomonadati</taxon>
        <taxon>Pseudomonadota</taxon>
        <taxon>Alphaproteobacteria</taxon>
        <taxon>Hyphomicrobiales</taxon>
        <taxon>Methylobacteriaceae</taxon>
        <taxon>Methylobacterium</taxon>
    </lineage>
</organism>
<sequence length="162" mass="18887">MSTLLRKPAEDEAHAPSPRHDQDLYGWVEAQVALLHSGRTDALDLDNIAEELSDVGAAQYSRLEGALRVLLMHMLKWDQQPEMRTPSWIYSIMEQRRRYDRILKRSPSLNASVDEIRDDIYPISRNWASEECHLPVGEFPDRCPYTWDDILHRPFDLDSVKK</sequence>
<protein>
    <recommendedName>
        <fullName evidence="4">DUF29 domain-containing protein</fullName>
    </recommendedName>
</protein>
<comment type="caution">
    <text evidence="2">The sequence shown here is derived from an EMBL/GenBank/DDBJ whole genome shotgun (WGS) entry which is preliminary data.</text>
</comment>
<reference evidence="2" key="1">
    <citation type="journal article" date="2021" name="Front. Microbiol.">
        <title>Comprehensive Comparative Genomics and Phenotyping of Methylobacterium Species.</title>
        <authorList>
            <person name="Alessa O."/>
            <person name="Ogura Y."/>
            <person name="Fujitani Y."/>
            <person name="Takami H."/>
            <person name="Hayashi T."/>
            <person name="Sahin N."/>
            <person name="Tani A."/>
        </authorList>
    </citation>
    <scope>NUCLEOTIDE SEQUENCE</scope>
    <source>
        <strain evidence="2">DSM 19015</strain>
    </source>
</reference>